<comment type="similarity">
    <text evidence="1">Belongs to the glycosyltransferase 2 family.</text>
</comment>
<dbReference type="GO" id="GO:0016757">
    <property type="term" value="F:glycosyltransferase activity"/>
    <property type="evidence" value="ECO:0007669"/>
    <property type="project" value="UniProtKB-KW"/>
</dbReference>
<keyword evidence="2" id="KW-0328">Glycosyltransferase</keyword>
<evidence type="ECO:0000313" key="5">
    <source>
        <dbReference type="EMBL" id="CAA6799025.1"/>
    </source>
</evidence>
<organism evidence="5">
    <name type="scientific">uncultured Aureispira sp</name>
    <dbReference type="NCBI Taxonomy" id="1331704"/>
    <lineage>
        <taxon>Bacteria</taxon>
        <taxon>Pseudomonadati</taxon>
        <taxon>Bacteroidota</taxon>
        <taxon>Saprospiria</taxon>
        <taxon>Saprospirales</taxon>
        <taxon>Saprospiraceae</taxon>
        <taxon>Aureispira</taxon>
        <taxon>environmental samples</taxon>
    </lineage>
</organism>
<dbReference type="InterPro" id="IPR029044">
    <property type="entry name" value="Nucleotide-diphossugar_trans"/>
</dbReference>
<feature type="domain" description="Glycosyltransferase 2-like" evidence="4">
    <location>
        <begin position="14"/>
        <end position="175"/>
    </location>
</feature>
<dbReference type="CDD" id="cd04186">
    <property type="entry name" value="GT_2_like_c"/>
    <property type="match status" value="1"/>
</dbReference>
<dbReference type="AlphaFoldDB" id="A0A6S6RSF9"/>
<dbReference type="PANTHER" id="PTHR43179">
    <property type="entry name" value="RHAMNOSYLTRANSFERASE WBBL"/>
    <property type="match status" value="1"/>
</dbReference>
<reference evidence="5" key="1">
    <citation type="submission" date="2020-01" db="EMBL/GenBank/DDBJ databases">
        <authorList>
            <person name="Meier V. D."/>
            <person name="Meier V D."/>
        </authorList>
    </citation>
    <scope>NUCLEOTIDE SEQUENCE</scope>
    <source>
        <strain evidence="5">HLG_WM_MAG_10</strain>
    </source>
</reference>
<dbReference type="Gene3D" id="3.90.550.10">
    <property type="entry name" value="Spore Coat Polysaccharide Biosynthesis Protein SpsA, Chain A"/>
    <property type="match status" value="1"/>
</dbReference>
<sequence>MTMTPSANFPKVAVVILNYNGMKEDYLARFLPSVYASIYPNLELYVADNKSTDNSVAYLKSEGFHVRTDSSLNEYDLPRYLIELEENHWFAGGYNRALKEVEADYYILLNSDVKVAPDWIQPIINLMESDAQIGACQPKVRMESTPYLFEHAGASGGYMDKWGYPFCRGRIFTKVEEDRGQYDDVQEVFWATGAALFIRKELFHDLGGFDEDYKAHMEEIDLCWRLKRANYKVMVCPQSVVWHVGGGTLPQHSPQKAFLNFRNSLSTVFKNEVGNKAYTIVFIRLLLDAVAGLRFLLNGEFANVWAIIRAHWSFFTQYGKNKQKRSLTAEVVARHCYNGQPHYRAKGLYDKSIVWQHFVKGKQTFDKLER</sequence>
<evidence type="ECO:0000256" key="2">
    <source>
        <dbReference type="ARBA" id="ARBA00022676"/>
    </source>
</evidence>
<accession>A0A6S6RSF9</accession>
<dbReference type="SUPFAM" id="SSF53448">
    <property type="entry name" value="Nucleotide-diphospho-sugar transferases"/>
    <property type="match status" value="1"/>
</dbReference>
<evidence type="ECO:0000256" key="1">
    <source>
        <dbReference type="ARBA" id="ARBA00006739"/>
    </source>
</evidence>
<protein>
    <submittedName>
        <fullName evidence="5">Glycosyltransferase</fullName>
    </submittedName>
</protein>
<evidence type="ECO:0000259" key="4">
    <source>
        <dbReference type="Pfam" id="PF00535"/>
    </source>
</evidence>
<dbReference type="Pfam" id="PF00535">
    <property type="entry name" value="Glycos_transf_2"/>
    <property type="match status" value="1"/>
</dbReference>
<dbReference type="EMBL" id="CACVAQ010000017">
    <property type="protein sequence ID" value="CAA6799025.1"/>
    <property type="molecule type" value="Genomic_DNA"/>
</dbReference>
<proteinExistence type="inferred from homology"/>
<evidence type="ECO:0000256" key="3">
    <source>
        <dbReference type="ARBA" id="ARBA00022679"/>
    </source>
</evidence>
<name>A0A6S6RSF9_9BACT</name>
<dbReference type="PANTHER" id="PTHR43179:SF12">
    <property type="entry name" value="GALACTOFURANOSYLTRANSFERASE GLFT2"/>
    <property type="match status" value="1"/>
</dbReference>
<gene>
    <name evidence="5" type="ORF">HELGO_WM28583</name>
</gene>
<dbReference type="InterPro" id="IPR001173">
    <property type="entry name" value="Glyco_trans_2-like"/>
</dbReference>
<keyword evidence="3 5" id="KW-0808">Transferase</keyword>